<evidence type="ECO:0000313" key="1">
    <source>
        <dbReference type="EMBL" id="CAB1441220.1"/>
    </source>
</evidence>
<keyword evidence="2" id="KW-1185">Reference proteome</keyword>
<gene>
    <name evidence="1" type="ORF">PLEPLA_LOCUS29002</name>
</gene>
<reference evidence="1" key="1">
    <citation type="submission" date="2020-03" db="EMBL/GenBank/DDBJ databases">
        <authorList>
            <person name="Weist P."/>
        </authorList>
    </citation>
    <scope>NUCLEOTIDE SEQUENCE</scope>
</reference>
<accession>A0A9N7YWQ5</accession>
<dbReference type="Proteomes" id="UP001153269">
    <property type="component" value="Unassembled WGS sequence"/>
</dbReference>
<proteinExistence type="predicted"/>
<comment type="caution">
    <text evidence="1">The sequence shown here is derived from an EMBL/GenBank/DDBJ whole genome shotgun (WGS) entry which is preliminary data.</text>
</comment>
<sequence length="131" mass="14183">MMLGERALLARTLRSSSSQSCWMGLRSGLVVKLFHTKLTQPCLEGPVGGQSRAGTEKVRPQTVELSKMSCLQPNLRYHDSAALAVCLSVDCGFDCTTGLRFQKGCGLLQAARQQLSPVLRRDSESLGNTAL</sequence>
<dbReference type="EMBL" id="CADEAL010002591">
    <property type="protein sequence ID" value="CAB1441220.1"/>
    <property type="molecule type" value="Genomic_DNA"/>
</dbReference>
<name>A0A9N7YWQ5_PLEPL</name>
<protein>
    <submittedName>
        <fullName evidence="1">Uncharacterized protein</fullName>
    </submittedName>
</protein>
<evidence type="ECO:0000313" key="2">
    <source>
        <dbReference type="Proteomes" id="UP001153269"/>
    </source>
</evidence>
<organism evidence="1 2">
    <name type="scientific">Pleuronectes platessa</name>
    <name type="common">European plaice</name>
    <dbReference type="NCBI Taxonomy" id="8262"/>
    <lineage>
        <taxon>Eukaryota</taxon>
        <taxon>Metazoa</taxon>
        <taxon>Chordata</taxon>
        <taxon>Craniata</taxon>
        <taxon>Vertebrata</taxon>
        <taxon>Euteleostomi</taxon>
        <taxon>Actinopterygii</taxon>
        <taxon>Neopterygii</taxon>
        <taxon>Teleostei</taxon>
        <taxon>Neoteleostei</taxon>
        <taxon>Acanthomorphata</taxon>
        <taxon>Carangaria</taxon>
        <taxon>Pleuronectiformes</taxon>
        <taxon>Pleuronectoidei</taxon>
        <taxon>Pleuronectidae</taxon>
        <taxon>Pleuronectes</taxon>
    </lineage>
</organism>
<dbReference type="AlphaFoldDB" id="A0A9N7YWQ5"/>